<evidence type="ECO:0000256" key="1">
    <source>
        <dbReference type="SAM" id="SignalP"/>
    </source>
</evidence>
<feature type="chain" id="PRO_5032952582" description="F-box domain-containing protein" evidence="1">
    <location>
        <begin position="25"/>
        <end position="758"/>
    </location>
</feature>
<evidence type="ECO:0000313" key="3">
    <source>
        <dbReference type="Proteomes" id="UP000663842"/>
    </source>
</evidence>
<name>A0A820F7U9_9BILA</name>
<organism evidence="2 3">
    <name type="scientific">Rotaria magnacalcarata</name>
    <dbReference type="NCBI Taxonomy" id="392030"/>
    <lineage>
        <taxon>Eukaryota</taxon>
        <taxon>Metazoa</taxon>
        <taxon>Spiralia</taxon>
        <taxon>Gnathifera</taxon>
        <taxon>Rotifera</taxon>
        <taxon>Eurotatoria</taxon>
        <taxon>Bdelloidea</taxon>
        <taxon>Philodinida</taxon>
        <taxon>Philodinidae</taxon>
        <taxon>Rotaria</taxon>
    </lineage>
</organism>
<dbReference type="Proteomes" id="UP000663842">
    <property type="component" value="Unassembled WGS sequence"/>
</dbReference>
<sequence length="758" mass="89131">MSSLLLPLVLGVFTAIITIQRQSAAREQRNQDRNASEKQRLEDQMAAKQLRELEGTLSDNRYKDDAFDAYIKEIDTMMQNNHGMLTSNLVTATITRAKTLTIFRRLDASRNIQIIQFLYEAGQLGEKNNQSALDISTAELREQIKRRRNNIIHDNNYNKRKKIDVTANETDCLIKDDMTTLENLSNELIYEIFEFLNYHHAFQAFYDLNHRFQDFFLNSNLPIKINISSMSKSKLQQYLTHIIKPYAYRIEFFRLSNPFIDLSLLLLPIMKNLTQLTTLILNNIESNYIEQIVNHLSSLPVLSSLIIISINTIKNPCNIYYKIFHLPILKYCQILIELLQCPKSLHVATNEFSTIEHLIINHEISIDQLPILLSYVPQLRRLSIGNLKEPKLNRNERGSVTLNYLTNVSFKLHNVNSISISLVTNYFRQIQVLTIAIQYIGFYGNSTQYLNAHRWEQLIATHMLNLSVFDFQLSYRGIDSNDERQAFETLINKFNSKFWIEHQWFFDHHYHQITWSNAAVFYSRNPHRRKDYVLYDELVETIWSSRFDINEDPIHHICIHSKNMIKESIDNFPNATKLTFCETFEVPRDSITIDFNRLLKLKKLTKLTIECHHFSFEQLIELLQFTPNVHALKLDSIILYRTDSVSIQQKELSKLVSNMNTITKVTISKEITLEKIQLLTTVFPRMEYLTINLYKQDLQPIARYLLSKSNSNTRYLSSLCISKQRNDLITTLKTLIKSKKLLHDYTLKVINRKLYLWW</sequence>
<dbReference type="AlphaFoldDB" id="A0A820F7U9"/>
<keyword evidence="1" id="KW-0732">Signal</keyword>
<gene>
    <name evidence="2" type="ORF">UXM345_LOCUS31148</name>
</gene>
<reference evidence="2" key="1">
    <citation type="submission" date="2021-02" db="EMBL/GenBank/DDBJ databases">
        <authorList>
            <person name="Nowell W R."/>
        </authorList>
    </citation>
    <scope>NUCLEOTIDE SEQUENCE</scope>
</reference>
<dbReference type="Gene3D" id="3.80.10.10">
    <property type="entry name" value="Ribonuclease Inhibitor"/>
    <property type="match status" value="1"/>
</dbReference>
<feature type="signal peptide" evidence="1">
    <location>
        <begin position="1"/>
        <end position="24"/>
    </location>
</feature>
<protein>
    <recommendedName>
        <fullName evidence="4">F-box domain-containing protein</fullName>
    </recommendedName>
</protein>
<proteinExistence type="predicted"/>
<dbReference type="EMBL" id="CAJOBF010008599">
    <property type="protein sequence ID" value="CAF4258686.1"/>
    <property type="molecule type" value="Genomic_DNA"/>
</dbReference>
<accession>A0A820F7U9</accession>
<evidence type="ECO:0000313" key="2">
    <source>
        <dbReference type="EMBL" id="CAF4258686.1"/>
    </source>
</evidence>
<comment type="caution">
    <text evidence="2">The sequence shown here is derived from an EMBL/GenBank/DDBJ whole genome shotgun (WGS) entry which is preliminary data.</text>
</comment>
<evidence type="ECO:0008006" key="4">
    <source>
        <dbReference type="Google" id="ProtNLM"/>
    </source>
</evidence>
<dbReference type="InterPro" id="IPR032675">
    <property type="entry name" value="LRR_dom_sf"/>
</dbReference>